<sequence length="431" mass="46785">MHFPLMARDPYQALRFREYRLLLIGSFVASVGEQMLTLAIGWELYERTHSAFLLGLVGLIQLFPALLLLPYGGFAADRYSRKRILVLAQAVLIIASLGLAAVSLWHGALVLVYVCLLLIGSATAFITPASTALLAQIVPEDVFENAATWSSSSWQLATVIGPALGGVMLAWISSSAFIYVLHAVMALTFALLLLPLRVRPLNRRDQQRKERHAIWRSLGEGVSFLRHTPILLAAMTLDLFAVLFGGATTLLPVFADEVLRVGPEGLGWLRAAPSIGALCMAFFVAHRPPLKRAGFTLLLSVIGFGVATILFGLSRSFWLSLLVLFLLGGLDNLSVVIRETLALTRTPDEMRGRVAALNGLFVNASSQLGGFESGLMAQLFGPTLSVVGGGIGTIIVVLIVALIWPELRRLRTLREVSAPPVQDVLQQENEV</sequence>
<evidence type="ECO:0000256" key="8">
    <source>
        <dbReference type="ARBA" id="ARBA00040914"/>
    </source>
</evidence>
<dbReference type="Gene3D" id="1.20.1250.20">
    <property type="entry name" value="MFS general substrate transporter like domains"/>
    <property type="match status" value="1"/>
</dbReference>
<organism evidence="11">
    <name type="scientific">Thermosporothrix sp. COM3</name>
    <dbReference type="NCBI Taxonomy" id="2490863"/>
    <lineage>
        <taxon>Bacteria</taxon>
        <taxon>Bacillati</taxon>
        <taxon>Chloroflexota</taxon>
        <taxon>Ktedonobacteria</taxon>
        <taxon>Ktedonobacterales</taxon>
        <taxon>Thermosporotrichaceae</taxon>
        <taxon>Thermosporothrix</taxon>
    </lineage>
</organism>
<feature type="transmembrane region" description="Helical" evidence="9">
    <location>
        <begin position="386"/>
        <end position="404"/>
    </location>
</feature>
<gene>
    <name evidence="11" type="ORF">KTC_26560</name>
</gene>
<evidence type="ECO:0000256" key="6">
    <source>
        <dbReference type="ARBA" id="ARBA00023136"/>
    </source>
</evidence>
<dbReference type="GO" id="GO:0022857">
    <property type="term" value="F:transmembrane transporter activity"/>
    <property type="evidence" value="ECO:0007669"/>
    <property type="project" value="InterPro"/>
</dbReference>
<keyword evidence="4 9" id="KW-0812">Transmembrane</keyword>
<evidence type="ECO:0000313" key="11">
    <source>
        <dbReference type="EMBL" id="BBH87905.1"/>
    </source>
</evidence>
<feature type="transmembrane region" description="Helical" evidence="9">
    <location>
        <begin position="293"/>
        <end position="311"/>
    </location>
</feature>
<evidence type="ECO:0000256" key="1">
    <source>
        <dbReference type="ARBA" id="ARBA00004651"/>
    </source>
</evidence>
<feature type="transmembrane region" description="Helical" evidence="9">
    <location>
        <begin position="111"/>
        <end position="134"/>
    </location>
</feature>
<evidence type="ECO:0000256" key="4">
    <source>
        <dbReference type="ARBA" id="ARBA00022692"/>
    </source>
</evidence>
<feature type="transmembrane region" description="Helical" evidence="9">
    <location>
        <begin position="178"/>
        <end position="198"/>
    </location>
</feature>
<dbReference type="PANTHER" id="PTHR23513:SF9">
    <property type="entry name" value="ENTEROBACTIN EXPORTER ENTS"/>
    <property type="match status" value="1"/>
</dbReference>
<accession>A0A455SNX2</accession>
<evidence type="ECO:0000256" key="9">
    <source>
        <dbReference type="SAM" id="Phobius"/>
    </source>
</evidence>
<dbReference type="GO" id="GO:0005886">
    <property type="term" value="C:plasma membrane"/>
    <property type="evidence" value="ECO:0007669"/>
    <property type="project" value="UniProtKB-SubCell"/>
</dbReference>
<feature type="transmembrane region" description="Helical" evidence="9">
    <location>
        <begin position="51"/>
        <end position="72"/>
    </location>
</feature>
<feature type="transmembrane region" description="Helical" evidence="9">
    <location>
        <begin position="154"/>
        <end position="172"/>
    </location>
</feature>
<feature type="transmembrane region" description="Helical" evidence="9">
    <location>
        <begin position="21"/>
        <end position="45"/>
    </location>
</feature>
<dbReference type="AlphaFoldDB" id="A0A455SNX2"/>
<dbReference type="SUPFAM" id="SSF103473">
    <property type="entry name" value="MFS general substrate transporter"/>
    <property type="match status" value="1"/>
</dbReference>
<evidence type="ECO:0000256" key="2">
    <source>
        <dbReference type="ARBA" id="ARBA00022448"/>
    </source>
</evidence>
<evidence type="ECO:0000256" key="7">
    <source>
        <dbReference type="ARBA" id="ARBA00038075"/>
    </source>
</evidence>
<keyword evidence="5 9" id="KW-1133">Transmembrane helix</keyword>
<protein>
    <recommendedName>
        <fullName evidence="8">Multidrug efflux pump Tap</fullName>
    </recommendedName>
</protein>
<reference evidence="11" key="1">
    <citation type="submission" date="2018-12" db="EMBL/GenBank/DDBJ databases">
        <title>Novel natural products biosynthetic potential of the class Ktedonobacteria.</title>
        <authorList>
            <person name="Zheng Y."/>
            <person name="Saitou A."/>
            <person name="Wang C.M."/>
            <person name="Toyoda A."/>
            <person name="Minakuchi Y."/>
            <person name="Sekiguchi Y."/>
            <person name="Ueda K."/>
            <person name="Takano H."/>
            <person name="Sakai Y."/>
            <person name="Yokota A."/>
            <person name="Yabe S."/>
        </authorList>
    </citation>
    <scope>NUCLEOTIDE SEQUENCE</scope>
    <source>
        <strain evidence="11">COM3</strain>
    </source>
</reference>
<dbReference type="InterPro" id="IPR020846">
    <property type="entry name" value="MFS_dom"/>
</dbReference>
<feature type="transmembrane region" description="Helical" evidence="9">
    <location>
        <begin position="230"/>
        <end position="255"/>
    </location>
</feature>
<dbReference type="InterPro" id="IPR036259">
    <property type="entry name" value="MFS_trans_sf"/>
</dbReference>
<comment type="similarity">
    <text evidence="7">Belongs to the major facilitator superfamily. Drug:H(+) antiporter-3 (DHA3) (TC 2.A.1.21) family.</text>
</comment>
<evidence type="ECO:0000256" key="3">
    <source>
        <dbReference type="ARBA" id="ARBA00022475"/>
    </source>
</evidence>
<dbReference type="PROSITE" id="PS50850">
    <property type="entry name" value="MFS"/>
    <property type="match status" value="1"/>
</dbReference>
<dbReference type="Pfam" id="PF07690">
    <property type="entry name" value="MFS_1"/>
    <property type="match status" value="1"/>
</dbReference>
<keyword evidence="3" id="KW-1003">Cell membrane</keyword>
<feature type="domain" description="Major facilitator superfamily (MFS) profile" evidence="10">
    <location>
        <begin position="18"/>
        <end position="408"/>
    </location>
</feature>
<keyword evidence="6 9" id="KW-0472">Membrane</keyword>
<dbReference type="InterPro" id="IPR011701">
    <property type="entry name" value="MFS"/>
</dbReference>
<evidence type="ECO:0000256" key="5">
    <source>
        <dbReference type="ARBA" id="ARBA00022989"/>
    </source>
</evidence>
<dbReference type="PANTHER" id="PTHR23513">
    <property type="entry name" value="INTEGRAL MEMBRANE EFFLUX PROTEIN-RELATED"/>
    <property type="match status" value="1"/>
</dbReference>
<dbReference type="EMBL" id="AP019376">
    <property type="protein sequence ID" value="BBH87905.1"/>
    <property type="molecule type" value="Genomic_DNA"/>
</dbReference>
<dbReference type="CDD" id="cd06173">
    <property type="entry name" value="MFS_MefA_like"/>
    <property type="match status" value="1"/>
</dbReference>
<keyword evidence="2" id="KW-0813">Transport</keyword>
<feature type="transmembrane region" description="Helical" evidence="9">
    <location>
        <begin position="84"/>
        <end position="105"/>
    </location>
</feature>
<comment type="subcellular location">
    <subcellularLocation>
        <location evidence="1">Cell membrane</location>
        <topology evidence="1">Multi-pass membrane protein</topology>
    </subcellularLocation>
</comment>
<feature type="transmembrane region" description="Helical" evidence="9">
    <location>
        <begin position="267"/>
        <end position="286"/>
    </location>
</feature>
<evidence type="ECO:0000259" key="10">
    <source>
        <dbReference type="PROSITE" id="PS50850"/>
    </source>
</evidence>
<name>A0A455SNX2_9CHLR</name>
<proteinExistence type="inferred from homology"/>